<evidence type="ECO:0000313" key="2">
    <source>
        <dbReference type="Proteomes" id="UP000007434"/>
    </source>
</evidence>
<sequence length="54" mass="6198">MPIGGVPSDDWKVKRALGPYAKDMDELELKEAERLLKLKRKRNKNMGKGDNKND</sequence>
<reference evidence="1 2" key="1">
    <citation type="submission" date="2010-11" db="EMBL/GenBank/DDBJ databases">
        <title>Complete sequence of Halanaerobium sp. sapolanicus.</title>
        <authorList>
            <consortium name="US DOE Joint Genome Institute"/>
            <person name="Lucas S."/>
            <person name="Copeland A."/>
            <person name="Lapidus A."/>
            <person name="Cheng J.-F."/>
            <person name="Bruce D."/>
            <person name="Goodwin L."/>
            <person name="Pitluck S."/>
            <person name="Davenport K."/>
            <person name="Detter J.C."/>
            <person name="Han C."/>
            <person name="Tapia R."/>
            <person name="Land M."/>
            <person name="Hauser L."/>
            <person name="Jeffries C."/>
            <person name="Kyrpides N."/>
            <person name="Ivanova N."/>
            <person name="Mikhailova N."/>
            <person name="Begemann M.B."/>
            <person name="Mormile M.R."/>
            <person name="Wall J.D."/>
            <person name="Elias D.A."/>
            <person name="Woyke T."/>
        </authorList>
    </citation>
    <scope>NUCLEOTIDE SEQUENCE [LARGE SCALE GENOMIC DNA]</scope>
    <source>
        <strain evidence="2">sapolanicus</strain>
    </source>
</reference>
<dbReference type="KEGG" id="has:Halsa_0077"/>
<protein>
    <submittedName>
        <fullName evidence="1">Uncharacterized protein</fullName>
    </submittedName>
</protein>
<dbReference type="EMBL" id="CP002304">
    <property type="protein sequence ID" value="ADQ13573.1"/>
    <property type="molecule type" value="Genomic_DNA"/>
</dbReference>
<evidence type="ECO:0000313" key="1">
    <source>
        <dbReference type="EMBL" id="ADQ13573.1"/>
    </source>
</evidence>
<keyword evidence="2" id="KW-1185">Reference proteome</keyword>
<reference evidence="1 2" key="2">
    <citation type="journal article" date="2011" name="J. Bacteriol.">
        <title>Complete Genome Sequence of the Haloalkaliphilic, Hydrogen Producing Halanaerobium hydrogenoformans.</title>
        <authorList>
            <person name="Brown S.D."/>
            <person name="Begemann M.B."/>
            <person name="Mormile M.R."/>
            <person name="Wall J.D."/>
            <person name="Han C.S."/>
            <person name="Goodwin L.A."/>
            <person name="Pitluck S."/>
            <person name="Land M.L."/>
            <person name="Hauser L.J."/>
            <person name="Elias D.A."/>
        </authorList>
    </citation>
    <scope>NUCLEOTIDE SEQUENCE [LARGE SCALE GENOMIC DNA]</scope>
    <source>
        <strain evidence="2">sapolanicus</strain>
    </source>
</reference>
<dbReference type="HOGENOM" id="CLU_3044013_0_0_9"/>
<dbReference type="AlphaFoldDB" id="E4RNA5"/>
<accession>E4RNA5</accession>
<dbReference type="STRING" id="656519.Halsa_0077"/>
<proteinExistence type="predicted"/>
<gene>
    <name evidence="1" type="ordered locus">Halsa_0077</name>
</gene>
<organism evidence="1 2">
    <name type="scientific">Halanaerobium hydrogeniformans</name>
    <name type="common">Halanaerobium sp. (strain sapolanicus)</name>
    <dbReference type="NCBI Taxonomy" id="656519"/>
    <lineage>
        <taxon>Bacteria</taxon>
        <taxon>Bacillati</taxon>
        <taxon>Bacillota</taxon>
        <taxon>Clostridia</taxon>
        <taxon>Halanaerobiales</taxon>
        <taxon>Halanaerobiaceae</taxon>
        <taxon>Halanaerobium</taxon>
    </lineage>
</organism>
<dbReference type="Proteomes" id="UP000007434">
    <property type="component" value="Chromosome"/>
</dbReference>
<dbReference type="RefSeq" id="WP_013404679.1">
    <property type="nucleotide sequence ID" value="NC_014654.1"/>
</dbReference>
<name>E4RNA5_HALHG</name>